<proteinExistence type="inferred from homology"/>
<dbReference type="GO" id="GO:0009252">
    <property type="term" value="P:peptidoglycan biosynthetic process"/>
    <property type="evidence" value="ECO:0007669"/>
    <property type="project" value="UniProtKB-UniRule"/>
</dbReference>
<dbReference type="PANTHER" id="PTHR30518">
    <property type="entry name" value="ENDOLYTIC MUREIN TRANSGLYCOSYLASE"/>
    <property type="match status" value="1"/>
</dbReference>
<dbReference type="NCBIfam" id="TIGR00247">
    <property type="entry name" value="endolytic transglycosylase MltG"/>
    <property type="match status" value="1"/>
</dbReference>
<protein>
    <recommendedName>
        <fullName evidence="7">Endolytic murein transglycosylase</fullName>
        <ecNumber evidence="7">4.2.2.29</ecNumber>
    </recommendedName>
    <alternativeName>
        <fullName evidence="7">Peptidoglycan lytic transglycosylase</fullName>
    </alternativeName>
    <alternativeName>
        <fullName evidence="7">Peptidoglycan polymerization terminase</fullName>
    </alternativeName>
</protein>
<feature type="transmembrane region" description="Helical" evidence="7">
    <location>
        <begin position="12"/>
        <end position="33"/>
    </location>
</feature>
<dbReference type="EC" id="4.2.2.29" evidence="7"/>
<dbReference type="CDD" id="cd08010">
    <property type="entry name" value="MltG_like"/>
    <property type="match status" value="1"/>
</dbReference>
<reference evidence="8" key="1">
    <citation type="submission" date="2018-12" db="EMBL/GenBank/DDBJ databases">
        <title>Novel natural products biosynthetic potential of the class Ktedonobacteria.</title>
        <authorList>
            <person name="Zheng Y."/>
            <person name="Saitou A."/>
            <person name="Wang C.M."/>
            <person name="Toyoda A."/>
            <person name="Minakuchi Y."/>
            <person name="Sekiguchi Y."/>
            <person name="Ueda K."/>
            <person name="Takano H."/>
            <person name="Sakai Y."/>
            <person name="Yokota A."/>
            <person name="Yabe S."/>
        </authorList>
    </citation>
    <scope>NUCLEOTIDE SEQUENCE</scope>
    <source>
        <strain evidence="8">A3-2</strain>
    </source>
</reference>
<dbReference type="GO" id="GO:0008932">
    <property type="term" value="F:lytic endotransglycosylase activity"/>
    <property type="evidence" value="ECO:0007669"/>
    <property type="project" value="UniProtKB-UniRule"/>
</dbReference>
<dbReference type="PANTHER" id="PTHR30518:SF2">
    <property type="entry name" value="ENDOLYTIC MUREIN TRANSGLYCOSYLASE"/>
    <property type="match status" value="1"/>
</dbReference>
<sequence length="369" mass="41405">MKVRGPHPPRSRGAILIVFLVFALVLGLIYVSWNLVTAVFEPVSPPGQGHTVTIIVQENETVQQLANDLQAKGLIRNTLAFRFWAKIKGLDQHLQAGVYRNLNTSMNMSDIIDALMNAQPDQIVVRIPEGWRLEQIADKIEAAGLPRFSKQDFLTYTKNPAKFPDRNKFPFLKQLPSGATMEGLLFPDTYFFDLGATTTDVIDRLLQEFQAKVQQYHLDTKAAANHMTLYQMVTLASIVEREAAFDSDRPLIASVYWNRIYRPNAETAGFLDADPTVQYARDSQPGTKTYWAALTAAGSQVLPDSPWNTYTHKGWPPTPICSPSLASLQAAASPAKTDYYFFLNRPDNGRAVFAKTKAEFDQEVQKYLK</sequence>
<dbReference type="InterPro" id="IPR003770">
    <property type="entry name" value="MLTG-like"/>
</dbReference>
<organism evidence="8">
    <name type="scientific">Thermogemmatispora argillosa</name>
    <dbReference type="NCBI Taxonomy" id="2045280"/>
    <lineage>
        <taxon>Bacteria</taxon>
        <taxon>Bacillati</taxon>
        <taxon>Chloroflexota</taxon>
        <taxon>Ktedonobacteria</taxon>
        <taxon>Thermogemmatisporales</taxon>
        <taxon>Thermogemmatisporaceae</taxon>
        <taxon>Thermogemmatispora</taxon>
    </lineage>
</organism>
<evidence type="ECO:0000256" key="1">
    <source>
        <dbReference type="ARBA" id="ARBA00022475"/>
    </source>
</evidence>
<dbReference type="HAMAP" id="MF_02065">
    <property type="entry name" value="MltG"/>
    <property type="match status" value="1"/>
</dbReference>
<comment type="catalytic activity">
    <reaction evidence="7">
        <text>a peptidoglycan chain = a peptidoglycan chain with N-acetyl-1,6-anhydromuramyl-[peptide] at the reducing end + a peptidoglycan chain with N-acetylglucosamine at the non-reducing end.</text>
        <dbReference type="EC" id="4.2.2.29"/>
    </reaction>
</comment>
<comment type="similarity">
    <text evidence="7">Belongs to the transglycosylase MltG family.</text>
</comment>
<keyword evidence="5 7" id="KW-0456">Lyase</keyword>
<dbReference type="EMBL" id="AP019377">
    <property type="protein sequence ID" value="BBH94472.1"/>
    <property type="molecule type" value="Genomic_DNA"/>
</dbReference>
<keyword evidence="2 7" id="KW-0812">Transmembrane</keyword>
<keyword evidence="4 7" id="KW-0472">Membrane</keyword>
<evidence type="ECO:0000256" key="2">
    <source>
        <dbReference type="ARBA" id="ARBA00022692"/>
    </source>
</evidence>
<comment type="function">
    <text evidence="7">Functions as a peptidoglycan terminase that cleaves nascent peptidoglycan strands endolytically to terminate their elongation.</text>
</comment>
<feature type="site" description="Important for catalytic activity" evidence="7">
    <location>
        <position position="242"/>
    </location>
</feature>
<evidence type="ECO:0000256" key="5">
    <source>
        <dbReference type="ARBA" id="ARBA00023239"/>
    </source>
</evidence>
<dbReference type="Pfam" id="PF02618">
    <property type="entry name" value="YceG"/>
    <property type="match status" value="1"/>
</dbReference>
<accession>A0A455T551</accession>
<evidence type="ECO:0000313" key="8">
    <source>
        <dbReference type="EMBL" id="BBH94472.1"/>
    </source>
</evidence>
<evidence type="ECO:0000256" key="7">
    <source>
        <dbReference type="HAMAP-Rule" id="MF_02065"/>
    </source>
</evidence>
<comment type="subcellular location">
    <subcellularLocation>
        <location evidence="7">Cell membrane</location>
        <topology evidence="7">Single-pass membrane protein</topology>
    </subcellularLocation>
</comment>
<gene>
    <name evidence="7" type="primary">mltG</name>
    <name evidence="8" type="ORF">KTA_26710</name>
</gene>
<dbReference type="GO" id="GO:0005886">
    <property type="term" value="C:plasma membrane"/>
    <property type="evidence" value="ECO:0007669"/>
    <property type="project" value="UniProtKB-SubCell"/>
</dbReference>
<evidence type="ECO:0000256" key="3">
    <source>
        <dbReference type="ARBA" id="ARBA00022989"/>
    </source>
</evidence>
<dbReference type="AlphaFoldDB" id="A0A455T551"/>
<keyword evidence="3 7" id="KW-1133">Transmembrane helix</keyword>
<keyword evidence="6 7" id="KW-0961">Cell wall biogenesis/degradation</keyword>
<dbReference type="GO" id="GO:0071555">
    <property type="term" value="P:cell wall organization"/>
    <property type="evidence" value="ECO:0007669"/>
    <property type="project" value="UniProtKB-KW"/>
</dbReference>
<evidence type="ECO:0000256" key="4">
    <source>
        <dbReference type="ARBA" id="ARBA00023136"/>
    </source>
</evidence>
<keyword evidence="1 7" id="KW-1003">Cell membrane</keyword>
<name>A0A455T551_9CHLR</name>
<evidence type="ECO:0000256" key="6">
    <source>
        <dbReference type="ARBA" id="ARBA00023316"/>
    </source>
</evidence>
<dbReference type="Gene3D" id="3.30.1490.480">
    <property type="entry name" value="Endolytic murein transglycosylase"/>
    <property type="match status" value="1"/>
</dbReference>